<dbReference type="Proteomes" id="UP001305779">
    <property type="component" value="Unassembled WGS sequence"/>
</dbReference>
<evidence type="ECO:0000313" key="3">
    <source>
        <dbReference type="Proteomes" id="UP001305779"/>
    </source>
</evidence>
<reference evidence="2 3" key="1">
    <citation type="journal article" date="2023" name="G3 (Bethesda)">
        <title>A chromosome-level genome assembly of Zasmidium syzygii isolated from banana leaves.</title>
        <authorList>
            <person name="van Westerhoven A.C."/>
            <person name="Mehrabi R."/>
            <person name="Talebi R."/>
            <person name="Steentjes M.B.F."/>
            <person name="Corcolon B."/>
            <person name="Chong P.A."/>
            <person name="Kema G.H.J."/>
            <person name="Seidl M.F."/>
        </authorList>
    </citation>
    <scope>NUCLEOTIDE SEQUENCE [LARGE SCALE GENOMIC DNA]</scope>
    <source>
        <strain evidence="2 3">P124</strain>
    </source>
</reference>
<keyword evidence="3" id="KW-1185">Reference proteome</keyword>
<organism evidence="2 3">
    <name type="scientific">Zasmidium cellare</name>
    <name type="common">Wine cellar mold</name>
    <name type="synonym">Racodium cellare</name>
    <dbReference type="NCBI Taxonomy" id="395010"/>
    <lineage>
        <taxon>Eukaryota</taxon>
        <taxon>Fungi</taxon>
        <taxon>Dikarya</taxon>
        <taxon>Ascomycota</taxon>
        <taxon>Pezizomycotina</taxon>
        <taxon>Dothideomycetes</taxon>
        <taxon>Dothideomycetidae</taxon>
        <taxon>Mycosphaerellales</taxon>
        <taxon>Mycosphaerellaceae</taxon>
        <taxon>Zasmidium</taxon>
    </lineage>
</organism>
<name>A0ABR0EG80_ZASCE</name>
<gene>
    <name evidence="2" type="ORF">PRZ48_008710</name>
</gene>
<proteinExistence type="predicted"/>
<sequence>MTAMMEYWNEWSQGSHIAHHQAKSATAAVEDIAEPADTITSPTPAIEDGSYSVEDLDAVNPQTDQPKRKKPRHTALGIKKPKTRTKPRSEGSYSRGFDHWLLKAVPIAIRDPRIQEWIDDALQKIRQDERPLPGGGPVKRYFWRQQNEAKIREMLDRKDFGDDIDLNTLSQPQMVSKLVDCCRKAGLLWSDLLSSWQVLSHDHKTSLHQLLLDKAPDVADRANIFAGHATAIDDSVLPTVTKDGRKVRRVIVVFCRDSGETHETAVIDQKNRRAAESLVIADRFAYPYPAGTFEDHVITVQRINHEAIDPLSISASSPTRDDSRWNAELRDLHNQFPNDHIKIFGILRGPEGLTATERFFQPWVEEYIDPATLGYEFELYVYQGQVRSAVMNDTFFQQHMGWSGIMNGAFSLAPIPVRHGEPQTPAHAALFKLNTMLDPEQ</sequence>
<accession>A0ABR0EG80</accession>
<feature type="region of interest" description="Disordered" evidence="1">
    <location>
        <begin position="59"/>
        <end position="91"/>
    </location>
</feature>
<feature type="compositionally biased region" description="Basic residues" evidence="1">
    <location>
        <begin position="67"/>
        <end position="86"/>
    </location>
</feature>
<evidence type="ECO:0000256" key="1">
    <source>
        <dbReference type="SAM" id="MobiDB-lite"/>
    </source>
</evidence>
<protein>
    <submittedName>
        <fullName evidence="2">Uncharacterized protein</fullName>
    </submittedName>
</protein>
<comment type="caution">
    <text evidence="2">The sequence shown here is derived from an EMBL/GenBank/DDBJ whole genome shotgun (WGS) entry which is preliminary data.</text>
</comment>
<evidence type="ECO:0000313" key="2">
    <source>
        <dbReference type="EMBL" id="KAK4500521.1"/>
    </source>
</evidence>
<dbReference type="EMBL" id="JAXOVC010000006">
    <property type="protein sequence ID" value="KAK4500521.1"/>
    <property type="molecule type" value="Genomic_DNA"/>
</dbReference>